<dbReference type="AlphaFoldDB" id="A0A0P1ELG2"/>
<keyword evidence="1" id="KW-0175">Coiled coil</keyword>
<reference evidence="3" key="1">
    <citation type="submission" date="2015-09" db="EMBL/GenBank/DDBJ databases">
        <authorList>
            <person name="Rodrigo-Torres L."/>
            <person name="Arahal D.R."/>
        </authorList>
    </citation>
    <scope>NUCLEOTIDE SEQUENCE [LARGE SCALE GENOMIC DNA]</scope>
    <source>
        <strain evidence="3">CECT 4293</strain>
    </source>
</reference>
<name>A0A0P1ELG2_9RHOB</name>
<sequence length="265" mass="28854">MSQIEELQRRIVAAMERIGTGVDALRDTVPASGGDDTALHTALEDERVANAQLKERLKSLKERHEKEVDAMRADMDALKATPAEDPENGELRQQLSEATAKLAAVEAARAELAEAKAALENQDELVVLKTENDELKAVVSKTQSLEDENKKLRSELADSERVAELSAELEMLRAERASHGAAMSRLDDDLQRMRKANEQLRNSVDELRAASKDGLADAELLNRATVAELEATKAAQATDAAEAQAVLARLEPLLSQAKLAEGEVE</sequence>
<proteinExistence type="predicted"/>
<gene>
    <name evidence="2" type="ORF">RUM4293_00264</name>
</gene>
<keyword evidence="3" id="KW-1185">Reference proteome</keyword>
<feature type="coiled-coil region" evidence="1">
    <location>
        <begin position="43"/>
        <end position="213"/>
    </location>
</feature>
<evidence type="ECO:0000313" key="2">
    <source>
        <dbReference type="EMBL" id="CUH41393.1"/>
    </source>
</evidence>
<protein>
    <submittedName>
        <fullName evidence="2">Uncharacterized protein</fullName>
    </submittedName>
</protein>
<organism evidence="2 3">
    <name type="scientific">Ruegeria atlantica</name>
    <dbReference type="NCBI Taxonomy" id="81569"/>
    <lineage>
        <taxon>Bacteria</taxon>
        <taxon>Pseudomonadati</taxon>
        <taxon>Pseudomonadota</taxon>
        <taxon>Alphaproteobacteria</taxon>
        <taxon>Rhodobacterales</taxon>
        <taxon>Roseobacteraceae</taxon>
        <taxon>Ruegeria</taxon>
    </lineage>
</organism>
<dbReference type="RefSeq" id="WP_058271522.1">
    <property type="nucleotide sequence ID" value="NZ_CYPS01000008.1"/>
</dbReference>
<dbReference type="EMBL" id="CYPS01000008">
    <property type="protein sequence ID" value="CUH41393.1"/>
    <property type="molecule type" value="Genomic_DNA"/>
</dbReference>
<accession>A0A0P1ELG2</accession>
<evidence type="ECO:0000256" key="1">
    <source>
        <dbReference type="SAM" id="Coils"/>
    </source>
</evidence>
<dbReference type="Proteomes" id="UP000050786">
    <property type="component" value="Unassembled WGS sequence"/>
</dbReference>
<evidence type="ECO:0000313" key="3">
    <source>
        <dbReference type="Proteomes" id="UP000050786"/>
    </source>
</evidence>